<dbReference type="Pfam" id="PF24893">
    <property type="entry name" value="DUF7743"/>
    <property type="match status" value="1"/>
</dbReference>
<feature type="domain" description="DUF7743" evidence="4">
    <location>
        <begin position="408"/>
        <end position="510"/>
    </location>
</feature>
<dbReference type="InterPro" id="IPR055463">
    <property type="entry name" value="DUF7035"/>
</dbReference>
<evidence type="ECO:0008006" key="8">
    <source>
        <dbReference type="Google" id="ProtNLM"/>
    </source>
</evidence>
<evidence type="ECO:0000259" key="4">
    <source>
        <dbReference type="Pfam" id="PF24893"/>
    </source>
</evidence>
<feature type="domain" description="DUF7034" evidence="2">
    <location>
        <begin position="771"/>
        <end position="888"/>
    </location>
</feature>
<proteinExistence type="predicted"/>
<feature type="region of interest" description="Disordered" evidence="1">
    <location>
        <begin position="982"/>
        <end position="1023"/>
    </location>
</feature>
<sequence length="1106" mass="122351">MTITDLTPPETNNVYGTFVSAQTVCTFVYIIKAEDANGARLTSPNTGELLVKTDTTAIYKITFPQESGSGTLTLQFQDNLNAPTNYPIQYECLAPPNTLTGQLLTQKMIVNYKYSKKGNPIIIFKFNNDRPIQGMDSYVGGNQFTVSKPIPIDYQHYYLEFSLNNDYTLWSGGFSAVITVTVSWNPTIATTFTVEPFIKQAETLFTLTTAIDIYPNLANSIVLDTLIYEAAFILDQPHYLYTQVATDTGVYKSYQSPLPKMVLGNLTRPIFYGWNALSDLNFDLKYMIYKDGSFFTYPWGNLAWIGSSITPPSLTGGAITLLLGDRVVHFQGTTTKTILYGEIENNYQTGVMDTTLTISFPFGYSSGSSGSYKYTMDLFYAPFVYGGQMSIDFVNLQTYTVNVPSTLPDLTPPNIVSITKALLDKSIVYTLYITDDTSGFLSFATLGGSNIVSHSDMVYGTLKTGYYEIVFNPEIDFIQDYTARLCDRVYNCKTLYLNNPLTVDQVTMNYRQFSIKDTTNIFFDEYTMNTQEQYLNNTLHMETAFTDVNWVPQMFIEFNNKPTKMYPGHWDADLSHYVIPFTVDKNSIEGSLNYYFLDSSLTKVYGSNLKSIYSFSEVQLLSDNGDEYGPVVLNIARLPGASATMTGSGSSISWEFTIKDHYNGFKSGYVEFMGSLDLSFYSFNFTTANLTTGHKFEGVYRFVVPIEGTCVSQKFYLTLILLTDECDYTSSHTRRNNGERGFDPMRAFLDNFDASSSIDVVCPTNTDLTFPTLSSFQKSKTQYDPFGSDQDRTVVFDFTTSDQVGLIEASVPTVYLQDQSFGIIEKKATFLTKTATDSNYQCTMTIPYGFGVDGGVGISIFGIVDRYGHFNGYSVSDLDSLGYVSIINSIDGIIPLPIINSVSEIKSAGGFATLLGRAFQQTDLVVITYMNSTAEQIVPSFNSLTIMVFKIGQVLDQTIKLKVKKTSNSLFSNEITVTIQDLPPVSPNPSNTPSVTPNVTPSVSPTPQITTPPPIVTPSPTTLPTNPPQKCLGEPACGGPDKGTCTAKGCVCISPWIGIDCTSKVLQIDQLKLNTTSPTLTLTSKPTNNNNNNNNDQVFASIAVIG</sequence>
<dbReference type="PANTHER" id="PTHR31378">
    <property type="entry name" value="EGF-LIKE DOMAIN-CONTAINING PROTEIN-RELATED-RELATED"/>
    <property type="match status" value="1"/>
</dbReference>
<organism evidence="6 7">
    <name type="scientific">Polysphondylium violaceum</name>
    <dbReference type="NCBI Taxonomy" id="133409"/>
    <lineage>
        <taxon>Eukaryota</taxon>
        <taxon>Amoebozoa</taxon>
        <taxon>Evosea</taxon>
        <taxon>Eumycetozoa</taxon>
        <taxon>Dictyostelia</taxon>
        <taxon>Dictyosteliales</taxon>
        <taxon>Dictyosteliaceae</taxon>
        <taxon>Polysphondylium</taxon>
    </lineage>
</organism>
<evidence type="ECO:0000313" key="7">
    <source>
        <dbReference type="Proteomes" id="UP000695562"/>
    </source>
</evidence>
<dbReference type="PANTHER" id="PTHR31378:SF29">
    <property type="entry name" value="EGF-LIKE DOMAIN-CONTAINING PROTEIN-RELATED"/>
    <property type="match status" value="1"/>
</dbReference>
<dbReference type="AlphaFoldDB" id="A0A8J4PKV8"/>
<dbReference type="InterPro" id="IPR055462">
    <property type="entry name" value="DUF7034"/>
</dbReference>
<gene>
    <name evidence="6" type="ORF">CYY_010285</name>
</gene>
<dbReference type="InterPro" id="IPR056645">
    <property type="entry name" value="DUF7743"/>
</dbReference>
<evidence type="ECO:0000313" key="6">
    <source>
        <dbReference type="EMBL" id="KAF2068389.1"/>
    </source>
</evidence>
<feature type="non-terminal residue" evidence="6">
    <location>
        <position position="1"/>
    </location>
</feature>
<dbReference type="Proteomes" id="UP000695562">
    <property type="component" value="Unassembled WGS sequence"/>
</dbReference>
<evidence type="ECO:0000256" key="1">
    <source>
        <dbReference type="SAM" id="MobiDB-lite"/>
    </source>
</evidence>
<dbReference type="Pfam" id="PF23033">
    <property type="entry name" value="DUF7034"/>
    <property type="match status" value="1"/>
</dbReference>
<dbReference type="Pfam" id="PF23034">
    <property type="entry name" value="DUF7035"/>
    <property type="match status" value="1"/>
</dbReference>
<evidence type="ECO:0000259" key="3">
    <source>
        <dbReference type="Pfam" id="PF23034"/>
    </source>
</evidence>
<evidence type="ECO:0000259" key="5">
    <source>
        <dbReference type="Pfam" id="PF25820"/>
    </source>
</evidence>
<keyword evidence="7" id="KW-1185">Reference proteome</keyword>
<dbReference type="OrthoDB" id="21537at2759"/>
<comment type="caution">
    <text evidence="6">The sequence shown here is derived from an EMBL/GenBank/DDBJ whole genome shotgun (WGS) entry which is preliminary data.</text>
</comment>
<dbReference type="EMBL" id="AJWJ01001016">
    <property type="protein sequence ID" value="KAF2068389.1"/>
    <property type="molecule type" value="Genomic_DNA"/>
</dbReference>
<name>A0A8J4PKV8_9MYCE</name>
<feature type="domain" description="DUF7949" evidence="5">
    <location>
        <begin position="1031"/>
        <end position="1065"/>
    </location>
</feature>
<feature type="domain" description="DUF7035" evidence="3">
    <location>
        <begin position="625"/>
        <end position="763"/>
    </location>
</feature>
<dbReference type="Pfam" id="PF25820">
    <property type="entry name" value="DUF7949"/>
    <property type="match status" value="1"/>
</dbReference>
<protein>
    <recommendedName>
        <fullName evidence="8">EGF-like domain-containing protein</fullName>
    </recommendedName>
</protein>
<feature type="compositionally biased region" description="Low complexity" evidence="1">
    <location>
        <begin position="988"/>
        <end position="1009"/>
    </location>
</feature>
<reference evidence="6" key="1">
    <citation type="submission" date="2020-01" db="EMBL/GenBank/DDBJ databases">
        <title>Development of genomics and gene disruption for Polysphondylium violaceum indicates a role for the polyketide synthase stlB in stalk morphogenesis.</title>
        <authorList>
            <person name="Narita B."/>
            <person name="Kawabe Y."/>
            <person name="Kin K."/>
            <person name="Saito T."/>
            <person name="Gibbs R."/>
            <person name="Kuspa A."/>
            <person name="Muzny D."/>
            <person name="Queller D."/>
            <person name="Richards S."/>
            <person name="Strassman J."/>
            <person name="Sucgang R."/>
            <person name="Worley K."/>
            <person name="Schaap P."/>
        </authorList>
    </citation>
    <scope>NUCLEOTIDE SEQUENCE</scope>
    <source>
        <strain evidence="6">QSvi11</strain>
    </source>
</reference>
<evidence type="ECO:0000259" key="2">
    <source>
        <dbReference type="Pfam" id="PF23033"/>
    </source>
</evidence>
<accession>A0A8J4PKV8</accession>
<dbReference type="InterPro" id="IPR057709">
    <property type="entry name" value="DUF7949"/>
</dbReference>